<gene>
    <name evidence="2" type="ORF">VNO77_21132</name>
</gene>
<organism evidence="2 3">
    <name type="scientific">Canavalia gladiata</name>
    <name type="common">Sword bean</name>
    <name type="synonym">Dolichos gladiatus</name>
    <dbReference type="NCBI Taxonomy" id="3824"/>
    <lineage>
        <taxon>Eukaryota</taxon>
        <taxon>Viridiplantae</taxon>
        <taxon>Streptophyta</taxon>
        <taxon>Embryophyta</taxon>
        <taxon>Tracheophyta</taxon>
        <taxon>Spermatophyta</taxon>
        <taxon>Magnoliopsida</taxon>
        <taxon>eudicotyledons</taxon>
        <taxon>Gunneridae</taxon>
        <taxon>Pentapetalae</taxon>
        <taxon>rosids</taxon>
        <taxon>fabids</taxon>
        <taxon>Fabales</taxon>
        <taxon>Fabaceae</taxon>
        <taxon>Papilionoideae</taxon>
        <taxon>50 kb inversion clade</taxon>
        <taxon>NPAAA clade</taxon>
        <taxon>indigoferoid/millettioid clade</taxon>
        <taxon>Phaseoleae</taxon>
        <taxon>Canavalia</taxon>
    </lineage>
</organism>
<dbReference type="EMBL" id="JAYMYQ010000004">
    <property type="protein sequence ID" value="KAK7340430.1"/>
    <property type="molecule type" value="Genomic_DNA"/>
</dbReference>
<keyword evidence="1" id="KW-1133">Transmembrane helix</keyword>
<evidence type="ECO:0000313" key="3">
    <source>
        <dbReference type="Proteomes" id="UP001367508"/>
    </source>
</evidence>
<dbReference type="Proteomes" id="UP001367508">
    <property type="component" value="Unassembled WGS sequence"/>
</dbReference>
<reference evidence="2 3" key="1">
    <citation type="submission" date="2024-01" db="EMBL/GenBank/DDBJ databases">
        <title>The genomes of 5 underutilized Papilionoideae crops provide insights into root nodulation and disease resistanc.</title>
        <authorList>
            <person name="Jiang F."/>
        </authorList>
    </citation>
    <scope>NUCLEOTIDE SEQUENCE [LARGE SCALE GENOMIC DNA]</scope>
    <source>
        <strain evidence="2">LVBAO_FW01</strain>
        <tissue evidence="2">Leaves</tissue>
    </source>
</reference>
<evidence type="ECO:0000313" key="2">
    <source>
        <dbReference type="EMBL" id="KAK7340430.1"/>
    </source>
</evidence>
<keyword evidence="1" id="KW-0812">Transmembrane</keyword>
<keyword evidence="3" id="KW-1185">Reference proteome</keyword>
<feature type="transmembrane region" description="Helical" evidence="1">
    <location>
        <begin position="309"/>
        <end position="326"/>
    </location>
</feature>
<keyword evidence="1" id="KW-0472">Membrane</keyword>
<name>A0AAN9QK03_CANGL</name>
<protein>
    <submittedName>
        <fullName evidence="2">Uncharacterized protein</fullName>
    </submittedName>
</protein>
<feature type="transmembrane region" description="Helical" evidence="1">
    <location>
        <begin position="241"/>
        <end position="260"/>
    </location>
</feature>
<feature type="transmembrane region" description="Helical" evidence="1">
    <location>
        <begin position="332"/>
        <end position="348"/>
    </location>
</feature>
<dbReference type="AlphaFoldDB" id="A0AAN9QK03"/>
<accession>A0AAN9QK03</accession>
<sequence>MNALSLRVHLPCHRVQRVCLFEFIIIPRRHFPTSQIMRSFTLMAPQIPEDDARIRIEDLPRHHHTLNTSPRFPEFDFIKSLRELVRETVEELVWIKMRETTTEEVEDRVSIDGLSDSCIGELSLHVPVLDKPENPGFSSSQNSNIPIQFGLRREDDHHHWEFEEYIQRVNFSLDNHEPFYENIFANSLKMSMRNTLMNSKLQDNFSSCILNKHKENMQRGPLLPLHNTFNQHKRMKTAQRVSSFVIATIGFLWILFDFWSQSSMIQLLPQHKQLEPIFRWLPLLELLGFVSFVLAIGTMILVGAHTSRLHCAMLLFWAILMLVRSVDSLSVLYVSILGIIVMGWYMLIEKQPPNEGIKS</sequence>
<feature type="transmembrane region" description="Helical" evidence="1">
    <location>
        <begin position="280"/>
        <end position="302"/>
    </location>
</feature>
<comment type="caution">
    <text evidence="2">The sequence shown here is derived from an EMBL/GenBank/DDBJ whole genome shotgun (WGS) entry which is preliminary data.</text>
</comment>
<evidence type="ECO:0000256" key="1">
    <source>
        <dbReference type="SAM" id="Phobius"/>
    </source>
</evidence>
<proteinExistence type="predicted"/>